<comment type="caution">
    <text evidence="1">The sequence shown here is derived from an EMBL/GenBank/DDBJ whole genome shotgun (WGS) entry which is preliminary data.</text>
</comment>
<evidence type="ECO:0000313" key="2">
    <source>
        <dbReference type="Proteomes" id="UP001234297"/>
    </source>
</evidence>
<gene>
    <name evidence="1" type="ORF">MRB53_030279</name>
</gene>
<evidence type="ECO:0000313" key="1">
    <source>
        <dbReference type="EMBL" id="KAJ8621750.1"/>
    </source>
</evidence>
<dbReference type="Proteomes" id="UP001234297">
    <property type="component" value="Chromosome 10"/>
</dbReference>
<sequence length="79" mass="8958">MVIIGLRRLSLSRPFVSLLTFTFLLYRRSPTSRLQLAAFVLSLHLSVISLDAAQPGLTIFRTTAPHKQEDFWKDSIGKL</sequence>
<dbReference type="EMBL" id="CM056818">
    <property type="protein sequence ID" value="KAJ8621750.1"/>
    <property type="molecule type" value="Genomic_DNA"/>
</dbReference>
<accession>A0ACC2KKT1</accession>
<organism evidence="1 2">
    <name type="scientific">Persea americana</name>
    <name type="common">Avocado</name>
    <dbReference type="NCBI Taxonomy" id="3435"/>
    <lineage>
        <taxon>Eukaryota</taxon>
        <taxon>Viridiplantae</taxon>
        <taxon>Streptophyta</taxon>
        <taxon>Embryophyta</taxon>
        <taxon>Tracheophyta</taxon>
        <taxon>Spermatophyta</taxon>
        <taxon>Magnoliopsida</taxon>
        <taxon>Magnoliidae</taxon>
        <taxon>Laurales</taxon>
        <taxon>Lauraceae</taxon>
        <taxon>Persea</taxon>
    </lineage>
</organism>
<keyword evidence="2" id="KW-1185">Reference proteome</keyword>
<protein>
    <submittedName>
        <fullName evidence="1">Uncharacterized protein</fullName>
    </submittedName>
</protein>
<proteinExistence type="predicted"/>
<reference evidence="1 2" key="1">
    <citation type="journal article" date="2022" name="Hortic Res">
        <title>A haplotype resolved chromosomal level avocado genome allows analysis of novel avocado genes.</title>
        <authorList>
            <person name="Nath O."/>
            <person name="Fletcher S.J."/>
            <person name="Hayward A."/>
            <person name="Shaw L.M."/>
            <person name="Masouleh A.K."/>
            <person name="Furtado A."/>
            <person name="Henry R.J."/>
            <person name="Mitter N."/>
        </authorList>
    </citation>
    <scope>NUCLEOTIDE SEQUENCE [LARGE SCALE GENOMIC DNA]</scope>
    <source>
        <strain evidence="2">cv. Hass</strain>
    </source>
</reference>
<name>A0ACC2KKT1_PERAE</name>